<feature type="region of interest" description="Disordered" evidence="1">
    <location>
        <begin position="1"/>
        <end position="62"/>
    </location>
</feature>
<feature type="compositionally biased region" description="Basic and acidic residues" evidence="1">
    <location>
        <begin position="15"/>
        <end position="62"/>
    </location>
</feature>
<evidence type="ECO:0000313" key="3">
    <source>
        <dbReference type="Proteomes" id="UP000489600"/>
    </source>
</evidence>
<proteinExistence type="predicted"/>
<reference evidence="2" key="1">
    <citation type="submission" date="2019-07" db="EMBL/GenBank/DDBJ databases">
        <authorList>
            <person name="Dittberner H."/>
        </authorList>
    </citation>
    <scope>NUCLEOTIDE SEQUENCE [LARGE SCALE GENOMIC DNA]</scope>
</reference>
<evidence type="ECO:0000256" key="1">
    <source>
        <dbReference type="SAM" id="MobiDB-lite"/>
    </source>
</evidence>
<keyword evidence="3" id="KW-1185">Reference proteome</keyword>
<sequence length="112" mass="13019">MSEYDDPYHTTRRIHPLDEQGNKKKTFEILNDHPSFEGKGERKKKFTIESKAPDHHNQRDLDIRDGKLAEKDEPIDILDGNPNFRIKGEFPKELMVHQKASDPALNNTRLLA</sequence>
<organism evidence="2 3">
    <name type="scientific">Arabis nemorensis</name>
    <dbReference type="NCBI Taxonomy" id="586526"/>
    <lineage>
        <taxon>Eukaryota</taxon>
        <taxon>Viridiplantae</taxon>
        <taxon>Streptophyta</taxon>
        <taxon>Embryophyta</taxon>
        <taxon>Tracheophyta</taxon>
        <taxon>Spermatophyta</taxon>
        <taxon>Magnoliopsida</taxon>
        <taxon>eudicotyledons</taxon>
        <taxon>Gunneridae</taxon>
        <taxon>Pentapetalae</taxon>
        <taxon>rosids</taxon>
        <taxon>malvids</taxon>
        <taxon>Brassicales</taxon>
        <taxon>Brassicaceae</taxon>
        <taxon>Arabideae</taxon>
        <taxon>Arabis</taxon>
    </lineage>
</organism>
<dbReference type="EMBL" id="CABITT030000008">
    <property type="protein sequence ID" value="VVB15463.1"/>
    <property type="molecule type" value="Genomic_DNA"/>
</dbReference>
<comment type="caution">
    <text evidence="2">The sequence shown here is derived from an EMBL/GenBank/DDBJ whole genome shotgun (WGS) entry which is preliminary data.</text>
</comment>
<name>A0A565CP13_9BRAS</name>
<gene>
    <name evidence="2" type="ORF">ANE_LOCUS25907</name>
</gene>
<dbReference type="Proteomes" id="UP000489600">
    <property type="component" value="Unassembled WGS sequence"/>
</dbReference>
<accession>A0A565CP13</accession>
<evidence type="ECO:0000313" key="2">
    <source>
        <dbReference type="EMBL" id="VVB15463.1"/>
    </source>
</evidence>
<dbReference type="AlphaFoldDB" id="A0A565CP13"/>
<protein>
    <submittedName>
        <fullName evidence="2">Uncharacterized protein</fullName>
    </submittedName>
</protein>